<feature type="transmembrane region" description="Helical" evidence="1">
    <location>
        <begin position="47"/>
        <end position="75"/>
    </location>
</feature>
<accession>X0Y8H9</accession>
<dbReference type="Pfam" id="PF12679">
    <property type="entry name" value="ABC2_membrane_2"/>
    <property type="match status" value="1"/>
</dbReference>
<organism evidence="2">
    <name type="scientific">marine sediment metagenome</name>
    <dbReference type="NCBI Taxonomy" id="412755"/>
    <lineage>
        <taxon>unclassified sequences</taxon>
        <taxon>metagenomes</taxon>
        <taxon>ecological metagenomes</taxon>
    </lineage>
</organism>
<keyword evidence="1" id="KW-0472">Membrane</keyword>
<dbReference type="EMBL" id="BARS01049458">
    <property type="protein sequence ID" value="GAG33196.1"/>
    <property type="molecule type" value="Genomic_DNA"/>
</dbReference>
<feature type="non-terminal residue" evidence="2">
    <location>
        <position position="1"/>
    </location>
</feature>
<name>X0Y8H9_9ZZZZ</name>
<feature type="transmembrane region" description="Helical" evidence="1">
    <location>
        <begin position="207"/>
        <end position="225"/>
    </location>
</feature>
<dbReference type="GO" id="GO:0005886">
    <property type="term" value="C:plasma membrane"/>
    <property type="evidence" value="ECO:0007669"/>
    <property type="project" value="UniProtKB-SubCell"/>
</dbReference>
<feature type="transmembrane region" description="Helical" evidence="1">
    <location>
        <begin position="115"/>
        <end position="135"/>
    </location>
</feature>
<keyword evidence="1" id="KW-1133">Transmembrane helix</keyword>
<proteinExistence type="predicted"/>
<comment type="caution">
    <text evidence="2">The sequence shown here is derived from an EMBL/GenBank/DDBJ whole genome shotgun (WGS) entry which is preliminary data.</text>
</comment>
<reference evidence="2" key="1">
    <citation type="journal article" date="2014" name="Front. Microbiol.">
        <title>High frequency of phylogenetically diverse reductive dehalogenase-homologous genes in deep subseafloor sedimentary metagenomes.</title>
        <authorList>
            <person name="Kawai M."/>
            <person name="Futagami T."/>
            <person name="Toyoda A."/>
            <person name="Takaki Y."/>
            <person name="Nishi S."/>
            <person name="Hori S."/>
            <person name="Arai W."/>
            <person name="Tsubouchi T."/>
            <person name="Morono Y."/>
            <person name="Uchiyama I."/>
            <person name="Ito T."/>
            <person name="Fujiyama A."/>
            <person name="Inagaki F."/>
            <person name="Takami H."/>
        </authorList>
    </citation>
    <scope>NUCLEOTIDE SEQUENCE</scope>
    <source>
        <strain evidence="2">Expedition CK06-06</strain>
    </source>
</reference>
<dbReference type="GO" id="GO:0140359">
    <property type="term" value="F:ABC-type transporter activity"/>
    <property type="evidence" value="ECO:0007669"/>
    <property type="project" value="InterPro"/>
</dbReference>
<evidence type="ECO:0000256" key="1">
    <source>
        <dbReference type="SAM" id="Phobius"/>
    </source>
</evidence>
<protein>
    <recommendedName>
        <fullName evidence="3">ABC-2 type transporter domain-containing protein</fullName>
    </recommendedName>
</protein>
<dbReference type="AlphaFoldDB" id="X0Y8H9"/>
<gene>
    <name evidence="2" type="ORF">S01H1_73979</name>
</gene>
<evidence type="ECO:0000313" key="2">
    <source>
        <dbReference type="EMBL" id="GAG33196.1"/>
    </source>
</evidence>
<keyword evidence="1" id="KW-0812">Transmembrane</keyword>
<evidence type="ECO:0008006" key="3">
    <source>
        <dbReference type="Google" id="ProtNLM"/>
    </source>
</evidence>
<sequence>YNFAIMFPIIIIGATGPLIAEELRSGTLLFLVSKPINRTRIVLSKFIALYIFGIVISLLSLSIISLFALIIHSQFIDIGEYIGIFFLYSLVITLFFGGVTMGFSSIFKKPRNVTFLPLALVIFSFLVIMMFKPFIIFAEENWYEKYLLYNIDIGYHFANVFLWIGESIVPEIDDYFIAFVIFGIFKLDLDNGGIGDKTNYYHPVGSFIYLIVVAIIFVVIGALYLKKRDIS</sequence>
<feature type="transmembrane region" description="Helical" evidence="1">
    <location>
        <begin position="81"/>
        <end position="103"/>
    </location>
</feature>